<evidence type="ECO:0000256" key="1">
    <source>
        <dbReference type="SAM" id="MobiDB-lite"/>
    </source>
</evidence>
<dbReference type="AlphaFoldDB" id="A0AAD6SWW3"/>
<proteinExistence type="predicted"/>
<evidence type="ECO:0008006" key="4">
    <source>
        <dbReference type="Google" id="ProtNLM"/>
    </source>
</evidence>
<organism evidence="2 3">
    <name type="scientific">Mycena alexandri</name>
    <dbReference type="NCBI Taxonomy" id="1745969"/>
    <lineage>
        <taxon>Eukaryota</taxon>
        <taxon>Fungi</taxon>
        <taxon>Dikarya</taxon>
        <taxon>Basidiomycota</taxon>
        <taxon>Agaricomycotina</taxon>
        <taxon>Agaricomycetes</taxon>
        <taxon>Agaricomycetidae</taxon>
        <taxon>Agaricales</taxon>
        <taxon>Marasmiineae</taxon>
        <taxon>Mycenaceae</taxon>
        <taxon>Mycena</taxon>
    </lineage>
</organism>
<evidence type="ECO:0000313" key="3">
    <source>
        <dbReference type="Proteomes" id="UP001218188"/>
    </source>
</evidence>
<sequence length="276" mass="30095">MQRSGPSTTRRGSAGKVRFGSGSGPFFLNTELEPRVRFGHWSNREPEPAFSSVQLLGSGSGSGSNLASPARTPNLNSAFGSAIARTSNLNAAFSSVQFGFEPIFEPDPASTTWRMTNSSRSHRGAIFPGTHNFTIASGAFDNVTRTEVVFQRSGGAGARFPNVPNGRYRSAAPDASERDLWRYFSSSTRESDMTVAIYQVDAAEEVLLLKYVRSQVSKEWRRDIARYMTARHPRIMQIYAAASCDLVFDCLGNPDVLAQSPMPALSYLGICSGRLT</sequence>
<keyword evidence="3" id="KW-1185">Reference proteome</keyword>
<gene>
    <name evidence="2" type="ORF">C8F04DRAFT_1183779</name>
</gene>
<evidence type="ECO:0000313" key="2">
    <source>
        <dbReference type="EMBL" id="KAJ7033813.1"/>
    </source>
</evidence>
<name>A0AAD6SWW3_9AGAR</name>
<feature type="region of interest" description="Disordered" evidence="1">
    <location>
        <begin position="1"/>
        <end position="21"/>
    </location>
</feature>
<dbReference type="EMBL" id="JARJCM010000062">
    <property type="protein sequence ID" value="KAJ7033813.1"/>
    <property type="molecule type" value="Genomic_DNA"/>
</dbReference>
<feature type="compositionally biased region" description="Polar residues" evidence="1">
    <location>
        <begin position="1"/>
        <end position="11"/>
    </location>
</feature>
<comment type="caution">
    <text evidence="2">The sequence shown here is derived from an EMBL/GenBank/DDBJ whole genome shotgun (WGS) entry which is preliminary data.</text>
</comment>
<dbReference type="Proteomes" id="UP001218188">
    <property type="component" value="Unassembled WGS sequence"/>
</dbReference>
<reference evidence="2" key="1">
    <citation type="submission" date="2023-03" db="EMBL/GenBank/DDBJ databases">
        <title>Massive genome expansion in bonnet fungi (Mycena s.s.) driven by repeated elements and novel gene families across ecological guilds.</title>
        <authorList>
            <consortium name="Lawrence Berkeley National Laboratory"/>
            <person name="Harder C.B."/>
            <person name="Miyauchi S."/>
            <person name="Viragh M."/>
            <person name="Kuo A."/>
            <person name="Thoen E."/>
            <person name="Andreopoulos B."/>
            <person name="Lu D."/>
            <person name="Skrede I."/>
            <person name="Drula E."/>
            <person name="Henrissat B."/>
            <person name="Morin E."/>
            <person name="Kohler A."/>
            <person name="Barry K."/>
            <person name="LaButti K."/>
            <person name="Morin E."/>
            <person name="Salamov A."/>
            <person name="Lipzen A."/>
            <person name="Mereny Z."/>
            <person name="Hegedus B."/>
            <person name="Baldrian P."/>
            <person name="Stursova M."/>
            <person name="Weitz H."/>
            <person name="Taylor A."/>
            <person name="Grigoriev I.V."/>
            <person name="Nagy L.G."/>
            <person name="Martin F."/>
            <person name="Kauserud H."/>
        </authorList>
    </citation>
    <scope>NUCLEOTIDE SEQUENCE</scope>
    <source>
        <strain evidence="2">CBHHK200</strain>
    </source>
</reference>
<protein>
    <recommendedName>
        <fullName evidence="4">Protein kinase domain-containing protein</fullName>
    </recommendedName>
</protein>
<accession>A0AAD6SWW3</accession>